<evidence type="ECO:0000313" key="6">
    <source>
        <dbReference type="EMBL" id="CAE6507163.1"/>
    </source>
</evidence>
<gene>
    <name evidence="6" type="ORF">NMYAN_240020</name>
</gene>
<keyword evidence="6" id="KW-0282">Flagellum</keyword>
<evidence type="ECO:0000256" key="2">
    <source>
        <dbReference type="ARBA" id="ARBA00022490"/>
    </source>
</evidence>
<comment type="subcellular location">
    <subcellularLocation>
        <location evidence="1">Cytoplasm</location>
        <location evidence="1">Cytosol</location>
    </subcellularLocation>
</comment>
<keyword evidence="6" id="KW-0966">Cell projection</keyword>
<dbReference type="AlphaFoldDB" id="A0A8H9DA73"/>
<evidence type="ECO:0000256" key="5">
    <source>
        <dbReference type="ARBA" id="ARBA00093797"/>
    </source>
</evidence>
<comment type="caution">
    <text evidence="6">The sequence shown here is derived from an EMBL/GenBank/DDBJ whole genome shotgun (WGS) entry which is preliminary data.</text>
</comment>
<dbReference type="Proteomes" id="UP000601736">
    <property type="component" value="Unassembled WGS sequence"/>
</dbReference>
<dbReference type="GO" id="GO:0044781">
    <property type="term" value="P:bacterial-type flagellum organization"/>
    <property type="evidence" value="ECO:0007669"/>
    <property type="project" value="UniProtKB-KW"/>
</dbReference>
<evidence type="ECO:0000256" key="1">
    <source>
        <dbReference type="ARBA" id="ARBA00004514"/>
    </source>
</evidence>
<accession>A0A8H9DA73</accession>
<keyword evidence="2" id="KW-0963">Cytoplasm</keyword>
<evidence type="ECO:0000256" key="4">
    <source>
        <dbReference type="ARBA" id="ARBA00023186"/>
    </source>
</evidence>
<reference evidence="6" key="1">
    <citation type="submission" date="2021-02" db="EMBL/GenBank/DDBJ databases">
        <authorList>
            <person name="Han P."/>
        </authorList>
    </citation>
    <scope>NUCLEOTIDE SEQUENCE</scope>
    <source>
        <strain evidence="6">Nitrosomonas nitrosa 18-3D</strain>
    </source>
</reference>
<keyword evidence="6" id="KW-0969">Cilium</keyword>
<dbReference type="InterPro" id="IPR008622">
    <property type="entry name" value="FliT"/>
</dbReference>
<keyword evidence="4" id="KW-0143">Chaperone</keyword>
<proteinExistence type="predicted"/>
<sequence>MRCSSFTFFDCSIYFTIDMNEAQILATYKAILATTRQMLVAVEKNEWDTVNKLGQQCKQLTDTLTAHPIRQVLSKEAQKEKVALIQQIFACDAQIRAITEPGITRLHHYLSSVHKAFE</sequence>
<dbReference type="Pfam" id="PF05400">
    <property type="entry name" value="FliT"/>
    <property type="match status" value="1"/>
</dbReference>
<keyword evidence="3" id="KW-1005">Bacterial flagellum biogenesis</keyword>
<organism evidence="6 7">
    <name type="scientific">Nitrosomonas nitrosa</name>
    <dbReference type="NCBI Taxonomy" id="52442"/>
    <lineage>
        <taxon>Bacteria</taxon>
        <taxon>Pseudomonadati</taxon>
        <taxon>Pseudomonadota</taxon>
        <taxon>Betaproteobacteria</taxon>
        <taxon>Nitrosomonadales</taxon>
        <taxon>Nitrosomonadaceae</taxon>
        <taxon>Nitrosomonas</taxon>
    </lineage>
</organism>
<name>A0A8H9DA73_9PROT</name>
<dbReference type="EMBL" id="CAJNAP010000017">
    <property type="protein sequence ID" value="CAE6507163.1"/>
    <property type="molecule type" value="Genomic_DNA"/>
</dbReference>
<dbReference type="Gene3D" id="1.20.58.380">
    <property type="entry name" value="Flagellar protein flit"/>
    <property type="match status" value="1"/>
</dbReference>
<protein>
    <recommendedName>
        <fullName evidence="5">Flagellar protein FliT</fullName>
    </recommendedName>
</protein>
<evidence type="ECO:0000313" key="7">
    <source>
        <dbReference type="Proteomes" id="UP000601736"/>
    </source>
</evidence>
<evidence type="ECO:0000256" key="3">
    <source>
        <dbReference type="ARBA" id="ARBA00022795"/>
    </source>
</evidence>